<keyword evidence="2" id="KW-1133">Transmembrane helix</keyword>
<accession>A0A1I1NPI4</accession>
<dbReference type="STRING" id="1225127.SAMN05661030_2217"/>
<dbReference type="Proteomes" id="UP000199022">
    <property type="component" value="Unassembled WGS sequence"/>
</dbReference>
<proteinExistence type="predicted"/>
<keyword evidence="4" id="KW-1185">Reference proteome</keyword>
<reference evidence="4" key="1">
    <citation type="submission" date="2016-10" db="EMBL/GenBank/DDBJ databases">
        <authorList>
            <person name="Varghese N."/>
            <person name="Submissions S."/>
        </authorList>
    </citation>
    <scope>NUCLEOTIDE SEQUENCE [LARGE SCALE GENOMIC DNA]</scope>
    <source>
        <strain evidence="4">DSM 45962</strain>
    </source>
</reference>
<feature type="transmembrane region" description="Helical" evidence="2">
    <location>
        <begin position="231"/>
        <end position="250"/>
    </location>
</feature>
<keyword evidence="2" id="KW-0472">Membrane</keyword>
<evidence type="ECO:0000313" key="3">
    <source>
        <dbReference type="EMBL" id="SFC99594.1"/>
    </source>
</evidence>
<keyword evidence="2" id="KW-0812">Transmembrane</keyword>
<evidence type="ECO:0000256" key="2">
    <source>
        <dbReference type="SAM" id="Phobius"/>
    </source>
</evidence>
<protein>
    <submittedName>
        <fullName evidence="3">Uncharacterized protein</fullName>
    </submittedName>
</protein>
<sequence length="487" mass="49760">MTTSHRQQASLRGSRTAVPGTNETDSWPGPGLPTRLLAGLLVVGALIGGTLGALTTLGDDGTTVVVGMEVVPDVTTLTGPLETSNSVVNDTSFILSEIAYLDFERDAQQDVDPDTALSVTRVGTSQVVEIAGTSASETQATAAVDRIFDAYVERRVTGATNAVQGDLTVVQQRLAALGAAADDESGALLQERQRLLAQEADLQSALQRAQFVVPVLYGPATQPAAAASSTLLAAIIGAVGGMVVALVLVLGRRLVTRRLLDARELATVGISLLPPRVPAGRPGQRGRGVPLRRPVPAVAEAARAISGQLLPPGSGPASVVLVDGDRSSGAAEVAWSVAWVNAAAGSAVTLYVPAEDHAASTVPTVVLPTLSVVDVAAGTDGGWLQHEVAAQLAAGRHVLLAATWGAPEAVLDSFLPLAERAVVVVGEGVARKESVIATTNGLGSLGDTDFVGAVVTTDRRAWGAPVELGGPGSHRDVDPRRVEAAEA</sequence>
<organism evidence="3 4">
    <name type="scientific">Klenkia taihuensis</name>
    <dbReference type="NCBI Taxonomy" id="1225127"/>
    <lineage>
        <taxon>Bacteria</taxon>
        <taxon>Bacillati</taxon>
        <taxon>Actinomycetota</taxon>
        <taxon>Actinomycetes</taxon>
        <taxon>Geodermatophilales</taxon>
        <taxon>Geodermatophilaceae</taxon>
        <taxon>Klenkia</taxon>
    </lineage>
</organism>
<evidence type="ECO:0000256" key="1">
    <source>
        <dbReference type="SAM" id="MobiDB-lite"/>
    </source>
</evidence>
<feature type="compositionally biased region" description="Polar residues" evidence="1">
    <location>
        <begin position="1"/>
        <end position="25"/>
    </location>
</feature>
<feature type="region of interest" description="Disordered" evidence="1">
    <location>
        <begin position="1"/>
        <end position="30"/>
    </location>
</feature>
<dbReference type="AlphaFoldDB" id="A0A1I1NPI4"/>
<name>A0A1I1NPI4_9ACTN</name>
<dbReference type="EMBL" id="FOMD01000002">
    <property type="protein sequence ID" value="SFC99594.1"/>
    <property type="molecule type" value="Genomic_DNA"/>
</dbReference>
<gene>
    <name evidence="3" type="ORF">SAMN05661030_2217</name>
</gene>
<evidence type="ECO:0000313" key="4">
    <source>
        <dbReference type="Proteomes" id="UP000199022"/>
    </source>
</evidence>